<feature type="compositionally biased region" description="Low complexity" evidence="2">
    <location>
        <begin position="838"/>
        <end position="850"/>
    </location>
</feature>
<evidence type="ECO:0000313" key="6">
    <source>
        <dbReference type="Proteomes" id="UP000662931"/>
    </source>
</evidence>
<proteinExistence type="inferred from homology"/>
<gene>
    <name evidence="5" type="ORF">FOA43_003062</name>
</gene>
<evidence type="ECO:0000256" key="1">
    <source>
        <dbReference type="ARBA" id="ARBA00038101"/>
    </source>
</evidence>
<accession>A0A875S475</accession>
<dbReference type="KEGG" id="bnn:FOA43_003062"/>
<reference evidence="5" key="1">
    <citation type="submission" date="2020-10" db="EMBL/GenBank/DDBJ databases">
        <authorList>
            <person name="Roach M.J.R."/>
        </authorList>
    </citation>
    <scope>NUCLEOTIDE SEQUENCE</scope>
    <source>
        <strain evidence="5">CBS 1945</strain>
    </source>
</reference>
<evidence type="ECO:0000256" key="2">
    <source>
        <dbReference type="SAM" id="MobiDB-lite"/>
    </source>
</evidence>
<dbReference type="AlphaFoldDB" id="A0A875S475"/>
<feature type="transmembrane region" description="Helical" evidence="3">
    <location>
        <begin position="800"/>
        <end position="818"/>
    </location>
</feature>
<name>A0A875S475_EENNA</name>
<keyword evidence="6" id="KW-1185">Reference proteome</keyword>
<feature type="chain" id="PRO_5034828143" description="ERAD-associated E3 ubiquitin-protein ligase component HRD3" evidence="4">
    <location>
        <begin position="22"/>
        <end position="866"/>
    </location>
</feature>
<dbReference type="PANTHER" id="PTHR11102:SF160">
    <property type="entry name" value="ERAD-ASSOCIATED E3 UBIQUITIN-PROTEIN LIGASE COMPONENT HRD3"/>
    <property type="match status" value="1"/>
</dbReference>
<dbReference type="SUPFAM" id="SSF81901">
    <property type="entry name" value="HCP-like"/>
    <property type="match status" value="2"/>
</dbReference>
<feature type="region of interest" description="Disordered" evidence="2">
    <location>
        <begin position="739"/>
        <end position="778"/>
    </location>
</feature>
<keyword evidence="4" id="KW-0732">Signal</keyword>
<keyword evidence="3" id="KW-1133">Transmembrane helix</keyword>
<organism evidence="5 6">
    <name type="scientific">Eeniella nana</name>
    <name type="common">Yeast</name>
    <name type="synonym">Brettanomyces nanus</name>
    <dbReference type="NCBI Taxonomy" id="13502"/>
    <lineage>
        <taxon>Eukaryota</taxon>
        <taxon>Fungi</taxon>
        <taxon>Dikarya</taxon>
        <taxon>Ascomycota</taxon>
        <taxon>Saccharomycotina</taxon>
        <taxon>Pichiomycetes</taxon>
        <taxon>Pichiales</taxon>
        <taxon>Pichiaceae</taxon>
        <taxon>Brettanomyces</taxon>
    </lineage>
</organism>
<protein>
    <recommendedName>
        <fullName evidence="7">ERAD-associated E3 ubiquitin-protein ligase component HRD3</fullName>
    </recommendedName>
</protein>
<dbReference type="RefSeq" id="XP_038779268.1">
    <property type="nucleotide sequence ID" value="XM_038923340.1"/>
</dbReference>
<evidence type="ECO:0000256" key="3">
    <source>
        <dbReference type="SAM" id="Phobius"/>
    </source>
</evidence>
<dbReference type="InterPro" id="IPR050767">
    <property type="entry name" value="Sel1_AlgK"/>
</dbReference>
<dbReference type="EMBL" id="CP064814">
    <property type="protein sequence ID" value="QPG75703.1"/>
    <property type="molecule type" value="Genomic_DNA"/>
</dbReference>
<dbReference type="Gene3D" id="1.25.40.10">
    <property type="entry name" value="Tetratricopeptide repeat domain"/>
    <property type="match status" value="2"/>
</dbReference>
<dbReference type="OrthoDB" id="27934at2759"/>
<feature type="region of interest" description="Disordered" evidence="2">
    <location>
        <begin position="827"/>
        <end position="853"/>
    </location>
</feature>
<sequence>MQHLSSLLACIALVFVRIVICTGDKSVINNEAPLISDIWDYDHCIDVLRNESEASEQRQADLVSVDYAKRKFVEPSGFELTMALDWYPTFENERRHQQYELLSLSQKHALSSLEYLADFRDDDKSAYLLGEIYLYGNYSIPRSPQKSVGYLEKSVTANSTATNWFSHAHYLLGFCYSTGLFGEAEVNYGKALLHYTFAADMGHIRAAMALGYRYYMGLSVEKNEQLALYYYSRVARHCTDTYKSEGGPAANLNVTINGFEVPLLAPNLESYNVRLSDFNDGLFGHGVSEVKSSIKQEDPLSMDPSLADLEDLDNPTDHYLAQLYKGYLRNYEGRYLMSHNYTRAFILAKGCALEGLKLPSVRYYKKTRRIDRTLEVILTAKCAYAVGHMYLRGEGTPQNFTAARSWLQSSWSLVQSVRTAADLGIIYQYGLGLEKPNPAKAKSLYANFYGFSAINYQSGLLMLSQNDPLGWKLISLASYDKYAPALYSLMQSYSQGNPLGLHKSVALSNAKALAELIEPAVSDLKWAFSQVMKGDNEKALVAYGMAAEAGFESAQSSVAYMLYPPTGYLEEAPHVPLERFQSAVRFYRESARQGNIDSMVFLGDLYWSGMTNETKKSNETSFLVSPDLEAAVGIYRDASNKRSHQASYNLGHAYEAGLGVPLDLHLAKRYYDKALIINPDAYIPVELALIRLKLKRWWFRLIGVECTESSEQDDGFPRRKWRELLNLYDKLRQRQIEGSDINLSPTGDMAAQGGKDGAGEDAGSDFDSDADAASVTGAENNNNGDSFYFEANGDLGVEDLLFTGMFLSFIGFTIYARWRAARRRNANNDNHQNENENDNANGNANANMPRPAAPPPFQFNFMVIPL</sequence>
<keyword evidence="3" id="KW-0812">Transmembrane</keyword>
<feature type="signal peptide" evidence="4">
    <location>
        <begin position="1"/>
        <end position="21"/>
    </location>
</feature>
<dbReference type="Pfam" id="PF08238">
    <property type="entry name" value="Sel1"/>
    <property type="match status" value="7"/>
</dbReference>
<dbReference type="InterPro" id="IPR011990">
    <property type="entry name" value="TPR-like_helical_dom_sf"/>
</dbReference>
<evidence type="ECO:0000313" key="5">
    <source>
        <dbReference type="EMBL" id="QPG75703.1"/>
    </source>
</evidence>
<evidence type="ECO:0008006" key="7">
    <source>
        <dbReference type="Google" id="ProtNLM"/>
    </source>
</evidence>
<dbReference type="GeneID" id="62196463"/>
<dbReference type="Proteomes" id="UP000662931">
    <property type="component" value="Chromosome 3"/>
</dbReference>
<comment type="similarity">
    <text evidence="1">Belongs to the sel-1 family.</text>
</comment>
<dbReference type="InterPro" id="IPR006597">
    <property type="entry name" value="Sel1-like"/>
</dbReference>
<dbReference type="PANTHER" id="PTHR11102">
    <property type="entry name" value="SEL-1-LIKE PROTEIN"/>
    <property type="match status" value="1"/>
</dbReference>
<evidence type="ECO:0000256" key="4">
    <source>
        <dbReference type="SAM" id="SignalP"/>
    </source>
</evidence>
<keyword evidence="3" id="KW-0472">Membrane</keyword>
<dbReference type="SMART" id="SM00671">
    <property type="entry name" value="SEL1"/>
    <property type="match status" value="7"/>
</dbReference>